<proteinExistence type="predicted"/>
<keyword evidence="2" id="KW-0732">Signal</keyword>
<feature type="chain" id="PRO_5040474929" evidence="2">
    <location>
        <begin position="20"/>
        <end position="653"/>
    </location>
</feature>
<sequence>MPFVLSGIVGVMLDLAAQATRVRLLDGMKPAVRPGMDILNTSAAMKKSAADDCLTTILTVVKRGPVYRRIDEATPTTPVEQPTDTTTPGQDAVSSTSTTEPPSTLTTQTLSTDENTPTTKMESMEVSDSTTTTWEQIPDTPTSTTALSTIPIVSMTDRTPTSPGTPTESETLSTTTAITSDTLTTETESQTSTTAQETSTTVNKPTGTVITEPDGQTTTVPPTTTTTSDYAGFIFPITTSVSNPQPTDDGFVIPCGFWFFNACIGGIFGWHITIPPGIHPPGPPPSFKIDPEFPIKIDINGNLPDWPEFTVGPDNVPTFSEEPTECKTETAEMCVTSTSYGVSVDNGVTSTTASQVTSSCGTVYGCDVEDSATSVTAATTTTGAATATMIIVEWEQWEDFDESDAALQDASDQAQSRIDADFGISDTPSATPSATTTELTSTLTTEDLSTTTEISTTIVNTSTTTEINTPTTTEITTSTAEPTTLATEIISTTELTTTSAVVEPPTTTAVEEPPTTTAVEEPTPNASLVRGPVICHNEADFPGHADINGGAQDDFSTDFSGKLGSDGTTMSPTSGPIVWNTQDKHGINYWFSASWVDGCITTVPTQDFQFPLGLGSIITAYLMVREDYTTCNNGGVGGSCQVGCILYEFTGGK</sequence>
<evidence type="ECO:0000256" key="2">
    <source>
        <dbReference type="SAM" id="SignalP"/>
    </source>
</evidence>
<protein>
    <submittedName>
        <fullName evidence="3">Uncharacterized protein</fullName>
    </submittedName>
</protein>
<feature type="compositionally biased region" description="Low complexity" evidence="1">
    <location>
        <begin position="159"/>
        <end position="201"/>
    </location>
</feature>
<dbReference type="AlphaFoldDB" id="A0A9P9J587"/>
<evidence type="ECO:0000313" key="3">
    <source>
        <dbReference type="EMBL" id="KAH7141655.1"/>
    </source>
</evidence>
<feature type="compositionally biased region" description="Polar residues" evidence="1">
    <location>
        <begin position="113"/>
        <end position="148"/>
    </location>
</feature>
<dbReference type="EMBL" id="JAGMUV010000010">
    <property type="protein sequence ID" value="KAH7141655.1"/>
    <property type="molecule type" value="Genomic_DNA"/>
</dbReference>
<evidence type="ECO:0000256" key="1">
    <source>
        <dbReference type="SAM" id="MobiDB-lite"/>
    </source>
</evidence>
<dbReference type="OrthoDB" id="1896086at2759"/>
<feature type="compositionally biased region" description="Low complexity" evidence="1">
    <location>
        <begin position="427"/>
        <end position="448"/>
    </location>
</feature>
<reference evidence="3" key="1">
    <citation type="journal article" date="2021" name="Nat. Commun.">
        <title>Genetic determinants of endophytism in the Arabidopsis root mycobiome.</title>
        <authorList>
            <person name="Mesny F."/>
            <person name="Miyauchi S."/>
            <person name="Thiergart T."/>
            <person name="Pickel B."/>
            <person name="Atanasova L."/>
            <person name="Karlsson M."/>
            <person name="Huettel B."/>
            <person name="Barry K.W."/>
            <person name="Haridas S."/>
            <person name="Chen C."/>
            <person name="Bauer D."/>
            <person name="Andreopoulos W."/>
            <person name="Pangilinan J."/>
            <person name="LaButti K."/>
            <person name="Riley R."/>
            <person name="Lipzen A."/>
            <person name="Clum A."/>
            <person name="Drula E."/>
            <person name="Henrissat B."/>
            <person name="Kohler A."/>
            <person name="Grigoriev I.V."/>
            <person name="Martin F.M."/>
            <person name="Hacquard S."/>
        </authorList>
    </citation>
    <scope>NUCLEOTIDE SEQUENCE</scope>
    <source>
        <strain evidence="3">MPI-CAGE-AT-0147</strain>
    </source>
</reference>
<evidence type="ECO:0000313" key="4">
    <source>
        <dbReference type="Proteomes" id="UP000738349"/>
    </source>
</evidence>
<feature type="region of interest" description="Disordered" evidence="1">
    <location>
        <begin position="69"/>
        <end position="224"/>
    </location>
</feature>
<keyword evidence="4" id="KW-1185">Reference proteome</keyword>
<dbReference type="Proteomes" id="UP000738349">
    <property type="component" value="Unassembled WGS sequence"/>
</dbReference>
<comment type="caution">
    <text evidence="3">The sequence shown here is derived from an EMBL/GenBank/DDBJ whole genome shotgun (WGS) entry which is preliminary data.</text>
</comment>
<accession>A0A9P9J587</accession>
<feature type="signal peptide" evidence="2">
    <location>
        <begin position="1"/>
        <end position="19"/>
    </location>
</feature>
<name>A0A9P9J587_9HYPO</name>
<gene>
    <name evidence="3" type="ORF">EDB81DRAFT_898885</name>
</gene>
<feature type="region of interest" description="Disordered" evidence="1">
    <location>
        <begin position="422"/>
        <end position="448"/>
    </location>
</feature>
<organism evidence="3 4">
    <name type="scientific">Dactylonectria macrodidyma</name>
    <dbReference type="NCBI Taxonomy" id="307937"/>
    <lineage>
        <taxon>Eukaryota</taxon>
        <taxon>Fungi</taxon>
        <taxon>Dikarya</taxon>
        <taxon>Ascomycota</taxon>
        <taxon>Pezizomycotina</taxon>
        <taxon>Sordariomycetes</taxon>
        <taxon>Hypocreomycetidae</taxon>
        <taxon>Hypocreales</taxon>
        <taxon>Nectriaceae</taxon>
        <taxon>Dactylonectria</taxon>
    </lineage>
</organism>
<feature type="compositionally biased region" description="Low complexity" evidence="1">
    <location>
        <begin position="74"/>
        <end position="112"/>
    </location>
</feature>